<feature type="domain" description="Reverse transcriptase" evidence="4">
    <location>
        <begin position="491"/>
        <end position="537"/>
    </location>
</feature>
<evidence type="ECO:0000259" key="6">
    <source>
        <dbReference type="Pfam" id="PF17919"/>
    </source>
</evidence>
<dbReference type="InterPro" id="IPR043502">
    <property type="entry name" value="DNA/RNA_pol_sf"/>
</dbReference>
<dbReference type="InterPro" id="IPR043128">
    <property type="entry name" value="Rev_trsase/Diguanyl_cyclase"/>
</dbReference>
<evidence type="ECO:0000259" key="5">
    <source>
        <dbReference type="Pfam" id="PF03184"/>
    </source>
</evidence>
<protein>
    <recommendedName>
        <fullName evidence="1">RNA-directed DNA polymerase</fullName>
        <ecNumber evidence="1">2.7.7.49</ecNumber>
    </recommendedName>
</protein>
<dbReference type="AlphaFoldDB" id="A0A8J6HNW8"/>
<feature type="region of interest" description="Disordered" evidence="3">
    <location>
        <begin position="1035"/>
        <end position="1094"/>
    </location>
</feature>
<dbReference type="Pfam" id="PF03184">
    <property type="entry name" value="DDE_1"/>
    <property type="match status" value="1"/>
</dbReference>
<reference evidence="7" key="1">
    <citation type="journal article" date="2020" name="J Insects Food Feed">
        <title>The yellow mealworm (Tenebrio molitor) genome: a resource for the emerging insects as food and feed industry.</title>
        <authorList>
            <person name="Eriksson T."/>
            <person name="Andere A."/>
            <person name="Kelstrup H."/>
            <person name="Emery V."/>
            <person name="Picard C."/>
        </authorList>
    </citation>
    <scope>NUCLEOTIDE SEQUENCE</scope>
    <source>
        <strain evidence="7">Stoneville</strain>
        <tissue evidence="7">Whole head</tissue>
    </source>
</reference>
<dbReference type="Gene3D" id="3.30.70.270">
    <property type="match status" value="2"/>
</dbReference>
<evidence type="ECO:0000256" key="3">
    <source>
        <dbReference type="SAM" id="MobiDB-lite"/>
    </source>
</evidence>
<dbReference type="EC" id="2.7.7.49" evidence="1"/>
<dbReference type="InterPro" id="IPR050951">
    <property type="entry name" value="Retrovirus_Pol_polyprotein"/>
</dbReference>
<feature type="compositionally biased region" description="Basic residues" evidence="3">
    <location>
        <begin position="1059"/>
        <end position="1072"/>
    </location>
</feature>
<dbReference type="EMBL" id="JABDTM020020511">
    <property type="protein sequence ID" value="KAH0816993.1"/>
    <property type="molecule type" value="Genomic_DNA"/>
</dbReference>
<feature type="compositionally biased region" description="Basic and acidic residues" evidence="3">
    <location>
        <begin position="1038"/>
        <end position="1058"/>
    </location>
</feature>
<organism evidence="7 8">
    <name type="scientific">Tenebrio molitor</name>
    <name type="common">Yellow mealworm beetle</name>
    <dbReference type="NCBI Taxonomy" id="7067"/>
    <lineage>
        <taxon>Eukaryota</taxon>
        <taxon>Metazoa</taxon>
        <taxon>Ecdysozoa</taxon>
        <taxon>Arthropoda</taxon>
        <taxon>Hexapoda</taxon>
        <taxon>Insecta</taxon>
        <taxon>Pterygota</taxon>
        <taxon>Neoptera</taxon>
        <taxon>Endopterygota</taxon>
        <taxon>Coleoptera</taxon>
        <taxon>Polyphaga</taxon>
        <taxon>Cucujiformia</taxon>
        <taxon>Tenebrionidae</taxon>
        <taxon>Tenebrio</taxon>
    </lineage>
</organism>
<dbReference type="Pfam" id="PF17919">
    <property type="entry name" value="RT_RNaseH_2"/>
    <property type="match status" value="1"/>
</dbReference>
<dbReference type="FunFam" id="3.30.70.270:FF:000020">
    <property type="entry name" value="Transposon Tf2-6 polyprotein-like Protein"/>
    <property type="match status" value="1"/>
</dbReference>
<dbReference type="InterPro" id="IPR004875">
    <property type="entry name" value="DDE_SF_endonuclease_dom"/>
</dbReference>
<feature type="domain" description="Reverse transcriptase/retrotransposon-derived protein RNase H-like" evidence="6">
    <location>
        <begin position="594"/>
        <end position="654"/>
    </location>
</feature>
<proteinExistence type="predicted"/>
<dbReference type="PANTHER" id="PTHR37984:SF5">
    <property type="entry name" value="PROTEIN NYNRIN-LIKE"/>
    <property type="match status" value="1"/>
</dbReference>
<gene>
    <name evidence="7" type="ORF">GEV33_005798</name>
</gene>
<feature type="compositionally biased region" description="Basic and acidic residues" evidence="3">
    <location>
        <begin position="151"/>
        <end position="163"/>
    </location>
</feature>
<dbReference type="PANTHER" id="PTHR37984">
    <property type="entry name" value="PROTEIN CBG26694"/>
    <property type="match status" value="1"/>
</dbReference>
<sequence>MLEGSRTFQNGLSDPNFRYRPRQICERRRFTTESVCECLCSKGEIRGCFLSATGAGEPVEEDRSGWEIVQEELQPYVAADLGFLHEGHRPYASADHFRHPVGPASSPIIPPDGRTSHRTVPGRGTRVQEQLVSGKVGSRGGRTPRTFRGYGRRDRPAAKRDSEDLPPAHSSRDSPIRIQASDPVPFCIVMNHDLDYIMTRGELEFGEPKTLQDIVVMYKKYTHLKEALQWSGEELVGVIASGERGVNTTMVVCTSAAGQYVAPMIIFKRKRMVTELGLGAPPGCIVQISDTGYSNSELFLIWLKEFIKVVKPSKEDKVLLLLDGHTSHSKNLAAIELARANGVIILQLPGHTTHRLQPLDVSIFGPLETYYNQAVEKWMREHPGLAVTQFQVAELLSEAYGKAATLSNAMGGFRKSGNHSFSFKKTVEVTPEPEDYVDELLGYIEINNWPSTKRVNDISAWSHSAPSKQKLIHSKFRKLQKPNKNTCCNNMVASENLDEHLEHLRQVFEKLKQAKMTVNLEKSNFIQREMKFLGHILTIDGVKADPEKVSAIRSFPDVRAFLGLCNFYRKFCARYSAVTQDLNKLLRKSEKWKWGRNGQEAFDRVKNLFLEAVLLHYPDQRKIFYVQTESSGYGLGAELYQIQEDGSCGVIAFARQYDSEIELVKDNVLADILSRYPSDGETSYEYPREQPIVAMFEVSNTPEILQLMSDLQQHQSEDPALGTQRVWAQYNLTNNVLVHRSQNSNVDCIVVPEENNIPWDEDGDEELEEDFNQEQLVPLNNVQRRVNIELEQGRAARTHEDCSAHFRSEHMFPNFRSAESTLGLNKKCFFFLKNWVVLSELLFLAPPIRYHFDDNELYDKPGNIYNVDETGLQLNTRAGMVLAEKGSRSVPSMSPGEKGETISVVTCCNTEGFFLPPYCIFKGKNKNDELSDGESWNRAATVENAVSAFRATGIVPFNPQAIPDYAFIANISNRTEEPTITEDQTNNEPQRQETDQENILIEAETPGKMLEIISPTPSTSVLNVRKRGGNIATVLTSEENRQKRKELDTKKENIIAKRENKKKKTPLKRKRSCPSSTSSDEIILNDSSDTDNNEEAADYENECVGCKEDYRKTKKTEDWIKCTICGRWMHEGCTTYTHLWQQCGKHGRKKKY</sequence>
<feature type="region of interest" description="Disordered" evidence="3">
    <location>
        <begin position="976"/>
        <end position="997"/>
    </location>
</feature>
<dbReference type="InterPro" id="IPR041577">
    <property type="entry name" value="RT_RNaseH_2"/>
</dbReference>
<keyword evidence="8" id="KW-1185">Reference proteome</keyword>
<dbReference type="Proteomes" id="UP000719412">
    <property type="component" value="Unassembled WGS sequence"/>
</dbReference>
<dbReference type="SUPFAM" id="SSF56672">
    <property type="entry name" value="DNA/RNA polymerases"/>
    <property type="match status" value="1"/>
</dbReference>
<evidence type="ECO:0000259" key="4">
    <source>
        <dbReference type="Pfam" id="PF00078"/>
    </source>
</evidence>
<name>A0A8J6HNW8_TENMO</name>
<keyword evidence="2" id="KW-0511">Multifunctional enzyme</keyword>
<accession>A0A8J6HNW8</accession>
<dbReference type="Pfam" id="PF00078">
    <property type="entry name" value="RVT_1"/>
    <property type="match status" value="1"/>
</dbReference>
<reference evidence="7" key="2">
    <citation type="submission" date="2021-08" db="EMBL/GenBank/DDBJ databases">
        <authorList>
            <person name="Eriksson T."/>
        </authorList>
    </citation>
    <scope>NUCLEOTIDE SEQUENCE</scope>
    <source>
        <strain evidence="7">Stoneville</strain>
        <tissue evidence="7">Whole head</tissue>
    </source>
</reference>
<feature type="domain" description="DDE-1" evidence="5">
    <location>
        <begin position="248"/>
        <end position="383"/>
    </location>
</feature>
<evidence type="ECO:0000256" key="1">
    <source>
        <dbReference type="ARBA" id="ARBA00012493"/>
    </source>
</evidence>
<evidence type="ECO:0000313" key="7">
    <source>
        <dbReference type="EMBL" id="KAH0816993.1"/>
    </source>
</evidence>
<dbReference type="InterPro" id="IPR000477">
    <property type="entry name" value="RT_dom"/>
</dbReference>
<evidence type="ECO:0000256" key="2">
    <source>
        <dbReference type="ARBA" id="ARBA00023268"/>
    </source>
</evidence>
<dbReference type="GO" id="GO:0003964">
    <property type="term" value="F:RNA-directed DNA polymerase activity"/>
    <property type="evidence" value="ECO:0007669"/>
    <property type="project" value="UniProtKB-EC"/>
</dbReference>
<evidence type="ECO:0000313" key="8">
    <source>
        <dbReference type="Proteomes" id="UP000719412"/>
    </source>
</evidence>
<comment type="caution">
    <text evidence="7">The sequence shown here is derived from an EMBL/GenBank/DDBJ whole genome shotgun (WGS) entry which is preliminary data.</text>
</comment>
<feature type="region of interest" description="Disordered" evidence="3">
    <location>
        <begin position="103"/>
        <end position="178"/>
    </location>
</feature>
<dbReference type="GO" id="GO:0003676">
    <property type="term" value="F:nucleic acid binding"/>
    <property type="evidence" value="ECO:0007669"/>
    <property type="project" value="InterPro"/>
</dbReference>